<name>A0A6A3CK54_HIBSY</name>
<keyword evidence="2" id="KW-1185">Reference proteome</keyword>
<reference evidence="1" key="1">
    <citation type="submission" date="2019-09" db="EMBL/GenBank/DDBJ databases">
        <title>Draft genome information of white flower Hibiscus syriacus.</title>
        <authorList>
            <person name="Kim Y.-M."/>
        </authorList>
    </citation>
    <scope>NUCLEOTIDE SEQUENCE [LARGE SCALE GENOMIC DNA]</scope>
    <source>
        <strain evidence="1">YM2019G1</strain>
    </source>
</reference>
<gene>
    <name evidence="1" type="ORF">F3Y22_tig00004045pilonHSYRG00007</name>
</gene>
<evidence type="ECO:0000313" key="2">
    <source>
        <dbReference type="Proteomes" id="UP000436088"/>
    </source>
</evidence>
<dbReference type="AlphaFoldDB" id="A0A6A3CK54"/>
<evidence type="ECO:0000313" key="1">
    <source>
        <dbReference type="EMBL" id="KAE8728894.1"/>
    </source>
</evidence>
<protein>
    <submittedName>
        <fullName evidence="1">Uncharacterized protein</fullName>
    </submittedName>
</protein>
<sequence>MFIMEKRLGEHKGAIIGFLILIKIGGAEINTGAPLQRCEKCRGHAGADPISHSI</sequence>
<comment type="caution">
    <text evidence="1">The sequence shown here is derived from an EMBL/GenBank/DDBJ whole genome shotgun (WGS) entry which is preliminary data.</text>
</comment>
<proteinExistence type="predicted"/>
<dbReference type="Proteomes" id="UP000436088">
    <property type="component" value="Unassembled WGS sequence"/>
</dbReference>
<dbReference type="EMBL" id="VEPZ02000245">
    <property type="protein sequence ID" value="KAE8728894.1"/>
    <property type="molecule type" value="Genomic_DNA"/>
</dbReference>
<organism evidence="1 2">
    <name type="scientific">Hibiscus syriacus</name>
    <name type="common">Rose of Sharon</name>
    <dbReference type="NCBI Taxonomy" id="106335"/>
    <lineage>
        <taxon>Eukaryota</taxon>
        <taxon>Viridiplantae</taxon>
        <taxon>Streptophyta</taxon>
        <taxon>Embryophyta</taxon>
        <taxon>Tracheophyta</taxon>
        <taxon>Spermatophyta</taxon>
        <taxon>Magnoliopsida</taxon>
        <taxon>eudicotyledons</taxon>
        <taxon>Gunneridae</taxon>
        <taxon>Pentapetalae</taxon>
        <taxon>rosids</taxon>
        <taxon>malvids</taxon>
        <taxon>Malvales</taxon>
        <taxon>Malvaceae</taxon>
        <taxon>Malvoideae</taxon>
        <taxon>Hibiscus</taxon>
    </lineage>
</organism>
<accession>A0A6A3CK54</accession>